<feature type="region of interest" description="Disordered" evidence="1">
    <location>
        <begin position="217"/>
        <end position="313"/>
    </location>
</feature>
<feature type="compositionally biased region" description="Basic and acidic residues" evidence="1">
    <location>
        <begin position="505"/>
        <end position="519"/>
    </location>
</feature>
<feature type="compositionally biased region" description="Acidic residues" evidence="1">
    <location>
        <begin position="217"/>
        <end position="227"/>
    </location>
</feature>
<evidence type="ECO:0000313" key="2">
    <source>
        <dbReference type="EMBL" id="GMG20065.1"/>
    </source>
</evidence>
<comment type="caution">
    <text evidence="2">The sequence shown here is derived from an EMBL/GenBank/DDBJ whole genome shotgun (WGS) entry which is preliminary data.</text>
</comment>
<feature type="compositionally biased region" description="Polar residues" evidence="1">
    <location>
        <begin position="469"/>
        <end position="503"/>
    </location>
</feature>
<keyword evidence="3" id="KW-1185">Reference proteome</keyword>
<accession>A0A9W6YMA8</accession>
<dbReference type="Proteomes" id="UP001165063">
    <property type="component" value="Unassembled WGS sequence"/>
</dbReference>
<feature type="compositionally biased region" description="Low complexity" evidence="1">
    <location>
        <begin position="287"/>
        <end position="312"/>
    </location>
</feature>
<protein>
    <submittedName>
        <fullName evidence="2">Unnamed protein product</fullName>
    </submittedName>
</protein>
<dbReference type="AlphaFoldDB" id="A0A9W6YMA8"/>
<dbReference type="EMBL" id="BSXU01000275">
    <property type="protein sequence ID" value="GMG20065.1"/>
    <property type="molecule type" value="Genomic_DNA"/>
</dbReference>
<sequence length="538" mass="57524">MNFNISEFTGCKTVATPAAESSSAKDSFDAEYESELFEPYSLFDIDIGTFDADPATVLNVVSENSVGNEDIMEVDSITEAASAAKSVSIPAESDSSTMPLSETTINLGNLLGTPACVVNKKDLQTPSAVEKEIGDQELSVPAVDGNRKTAVPELDFSSDSEVSCNINGQKQNDVETDSEVSVDDDELASLFGEDDELASLFEEDDEEDDELASLFGEDGEEEDDDELASLFGESNDSQENLGDYTSPFTSVDFPPQNGDEGKTVQGQEESGSDLFAKDSDAEIVSVSNSQKSQASTTSSSVSNSNNHFSNNTGISTDISELSIDFTDLNKIGNETLFSQAEFDDIMKGCTEGSSGEDLGSLDQKLEDLANAFCFSPIASPSPAPVVSTGSAKKRSLDCVEEGSLEQPKTKKACAQVQTPKSVSPVKIHTPQCNASSFTLALPELIPSYQKDNTQSNASSFTLALPELNPTYQKDNTQSNASSSTLALPELTPTNQKKNTQQACCSHDHEHHTLSKETPPKGDSNWMVITEDCPDVELI</sequence>
<organism evidence="2 3">
    <name type="scientific">Ambrosiozyma monospora</name>
    <name type="common">Yeast</name>
    <name type="synonym">Endomycopsis monosporus</name>
    <dbReference type="NCBI Taxonomy" id="43982"/>
    <lineage>
        <taxon>Eukaryota</taxon>
        <taxon>Fungi</taxon>
        <taxon>Dikarya</taxon>
        <taxon>Ascomycota</taxon>
        <taxon>Saccharomycotina</taxon>
        <taxon>Pichiomycetes</taxon>
        <taxon>Pichiales</taxon>
        <taxon>Pichiaceae</taxon>
        <taxon>Ambrosiozyma</taxon>
    </lineage>
</organism>
<feature type="region of interest" description="Disordered" evidence="1">
    <location>
        <begin position="469"/>
        <end position="526"/>
    </location>
</feature>
<evidence type="ECO:0000256" key="1">
    <source>
        <dbReference type="SAM" id="MobiDB-lite"/>
    </source>
</evidence>
<gene>
    <name evidence="2" type="ORF">Amon01_000094700</name>
</gene>
<evidence type="ECO:0000313" key="3">
    <source>
        <dbReference type="Proteomes" id="UP001165063"/>
    </source>
</evidence>
<feature type="compositionally biased region" description="Polar residues" evidence="1">
    <location>
        <begin position="157"/>
        <end position="171"/>
    </location>
</feature>
<feature type="region of interest" description="Disordered" evidence="1">
    <location>
        <begin position="155"/>
        <end position="180"/>
    </location>
</feature>
<reference evidence="2" key="1">
    <citation type="submission" date="2023-04" db="EMBL/GenBank/DDBJ databases">
        <title>Ambrosiozyma monospora NBRC 1965.</title>
        <authorList>
            <person name="Ichikawa N."/>
            <person name="Sato H."/>
            <person name="Tonouchi N."/>
        </authorList>
    </citation>
    <scope>NUCLEOTIDE SEQUENCE</scope>
    <source>
        <strain evidence="2">NBRC 1965</strain>
    </source>
</reference>
<name>A0A9W6YMA8_AMBMO</name>
<proteinExistence type="predicted"/>